<dbReference type="Pfam" id="PF05670">
    <property type="entry name" value="NFACT-R_1"/>
    <property type="match status" value="1"/>
</dbReference>
<dbReference type="AlphaFoldDB" id="A0A183TK60"/>
<dbReference type="WBParaSite" id="SSLN_0001750501-mRNA-1">
    <property type="protein sequence ID" value="SSLN_0001750501-mRNA-1"/>
    <property type="gene ID" value="SSLN_0001750501"/>
</dbReference>
<evidence type="ECO:0000259" key="7">
    <source>
        <dbReference type="Pfam" id="PF11923"/>
    </source>
</evidence>
<evidence type="ECO:0000256" key="1">
    <source>
        <dbReference type="ARBA" id="ARBA00004496"/>
    </source>
</evidence>
<name>A0A183TK60_SCHSO</name>
<dbReference type="GO" id="GO:0000049">
    <property type="term" value="F:tRNA binding"/>
    <property type="evidence" value="ECO:0007669"/>
    <property type="project" value="TreeGrafter"/>
</dbReference>
<evidence type="ECO:0000256" key="5">
    <source>
        <dbReference type="SAM" id="MobiDB-lite"/>
    </source>
</evidence>
<feature type="compositionally biased region" description="Basic residues" evidence="5">
    <location>
        <begin position="448"/>
        <end position="458"/>
    </location>
</feature>
<organism evidence="8">
    <name type="scientific">Schistocephalus solidus</name>
    <name type="common">Tapeworm</name>
    <dbReference type="NCBI Taxonomy" id="70667"/>
    <lineage>
        <taxon>Eukaryota</taxon>
        <taxon>Metazoa</taxon>
        <taxon>Spiralia</taxon>
        <taxon>Lophotrochozoa</taxon>
        <taxon>Platyhelminthes</taxon>
        <taxon>Cestoda</taxon>
        <taxon>Eucestoda</taxon>
        <taxon>Diphyllobothriidea</taxon>
        <taxon>Diphyllobothriidae</taxon>
        <taxon>Schistocephalus</taxon>
    </lineage>
</organism>
<evidence type="ECO:0000259" key="6">
    <source>
        <dbReference type="Pfam" id="PF05670"/>
    </source>
</evidence>
<accession>A0A183TK60</accession>
<evidence type="ECO:0000313" key="8">
    <source>
        <dbReference type="WBParaSite" id="SSLN_0001750501-mRNA-1"/>
    </source>
</evidence>
<comment type="similarity">
    <text evidence="2">Belongs to the NEMF family.</text>
</comment>
<feature type="region of interest" description="Disordered" evidence="5">
    <location>
        <begin position="392"/>
        <end position="462"/>
    </location>
</feature>
<sequence>LESQRTEVQIVQNVLDNRKAELLELNADLVDKVLYALNYALANQTSWTVIETAVAEQKARGDPVSSCIERLQLDLNQAVLRLNDPYVNDDDEDEEKEEEKGDTEESLEVTVDLGCNALQNAKRGMQPLLLTRFPLSGITITGGLPMIRKRKRSQGQNASPHCVPSFTIKKALKAASKKAEKTKTQVHGVQRISKTREPFWFEKFHWFISSDNYLVLAGRDAGQNENLIKRYFKPQDIYVHADVHGASSVIVKARPLQPNEPPDPSGNPLPVPPMRTLIEAGHMAVTLSNAWTAKVITNAWWVRHDQLADDSLERHRGERCIDAEGAADVDASLRKYECISFPEPTKGEGEAGGETHDSADELTHALDDVSLKLNINRWVLLRWSTLQLRLSPTSTRTTQCKPNLTSKNKPKRQPTSKPNETESIAEKPQGENRSSTNEKKRQDGVLKRGQKAKAKRIKEKYADQDEEERKLCLFLLQGASAKPSALHSLGQPKPTALSKTDMEEPEHADDSEKKQDPFDAHSGLNSDKDESQSDAENVRPPTLDVIIKGEEEKDEDDEKYPERNRNDKRVDSTLEVLDRLTGQPSPDDTILFALPFCAPYSAISKYKFKAKLIPGTQKRGKIGRLAIHHFSVDPQATPLEQQLLKSIKEEDICRVFPGSAKITFPEATNRPT</sequence>
<reference evidence="8" key="1">
    <citation type="submission" date="2016-06" db="UniProtKB">
        <authorList>
            <consortium name="WormBaseParasite"/>
        </authorList>
    </citation>
    <scope>IDENTIFICATION</scope>
</reference>
<proteinExistence type="inferred from homology"/>
<feature type="compositionally biased region" description="Basic and acidic residues" evidence="5">
    <location>
        <begin position="424"/>
        <end position="446"/>
    </location>
</feature>
<feature type="region of interest" description="Disordered" evidence="5">
    <location>
        <begin position="84"/>
        <end position="106"/>
    </location>
</feature>
<dbReference type="PANTHER" id="PTHR15239:SF6">
    <property type="entry name" value="RIBOSOME QUALITY CONTROL COMPLEX SUBUNIT NEMF"/>
    <property type="match status" value="1"/>
</dbReference>
<dbReference type="InterPro" id="IPR021846">
    <property type="entry name" value="NFACT-C"/>
</dbReference>
<protein>
    <submittedName>
        <fullName evidence="8">NFACT-R_1 domain-containing protein</fullName>
    </submittedName>
</protein>
<keyword evidence="3" id="KW-0963">Cytoplasm</keyword>
<dbReference type="InterPro" id="IPR051608">
    <property type="entry name" value="RQC_Subunit_NEMF"/>
</dbReference>
<comment type="subcellular location">
    <subcellularLocation>
        <location evidence="1">Cytoplasm</location>
    </subcellularLocation>
</comment>
<keyword evidence="4" id="KW-0175">Coiled coil</keyword>
<dbReference type="GO" id="GO:1990116">
    <property type="term" value="P:ribosome-associated ubiquitin-dependent protein catabolic process"/>
    <property type="evidence" value="ECO:0007669"/>
    <property type="project" value="TreeGrafter"/>
</dbReference>
<evidence type="ECO:0000256" key="3">
    <source>
        <dbReference type="ARBA" id="ARBA00022490"/>
    </source>
</evidence>
<feature type="compositionally biased region" description="Basic and acidic residues" evidence="5">
    <location>
        <begin position="508"/>
        <end position="519"/>
    </location>
</feature>
<feature type="domain" description="NFACT protein C-terminal" evidence="7">
    <location>
        <begin position="573"/>
        <end position="662"/>
    </location>
</feature>
<dbReference type="GO" id="GO:0043023">
    <property type="term" value="F:ribosomal large subunit binding"/>
    <property type="evidence" value="ECO:0007669"/>
    <property type="project" value="TreeGrafter"/>
</dbReference>
<dbReference type="GO" id="GO:1990112">
    <property type="term" value="C:RQC complex"/>
    <property type="evidence" value="ECO:0007669"/>
    <property type="project" value="TreeGrafter"/>
</dbReference>
<dbReference type="Pfam" id="PF11923">
    <property type="entry name" value="NFACT-C"/>
    <property type="match status" value="1"/>
</dbReference>
<feature type="region of interest" description="Disordered" evidence="5">
    <location>
        <begin position="484"/>
        <end position="567"/>
    </location>
</feature>
<dbReference type="GO" id="GO:0072344">
    <property type="term" value="P:rescue of stalled ribosome"/>
    <property type="evidence" value="ECO:0007669"/>
    <property type="project" value="TreeGrafter"/>
</dbReference>
<feature type="domain" description="NFACT RNA-binding" evidence="6">
    <location>
        <begin position="203"/>
        <end position="308"/>
    </location>
</feature>
<feature type="compositionally biased region" description="Acidic residues" evidence="5">
    <location>
        <begin position="87"/>
        <end position="106"/>
    </location>
</feature>
<evidence type="ECO:0000256" key="4">
    <source>
        <dbReference type="ARBA" id="ARBA00023054"/>
    </source>
</evidence>
<dbReference type="PANTHER" id="PTHR15239">
    <property type="entry name" value="NUCLEAR EXPORT MEDIATOR FACTOR NEMF"/>
    <property type="match status" value="1"/>
</dbReference>
<dbReference type="InterPro" id="IPR008532">
    <property type="entry name" value="NFACT_RNA-bd"/>
</dbReference>
<dbReference type="GO" id="GO:0005737">
    <property type="term" value="C:cytoplasm"/>
    <property type="evidence" value="ECO:0007669"/>
    <property type="project" value="UniProtKB-SubCell"/>
</dbReference>
<evidence type="ECO:0000256" key="2">
    <source>
        <dbReference type="ARBA" id="ARBA00008318"/>
    </source>
</evidence>
<feature type="compositionally biased region" description="Polar residues" evidence="5">
    <location>
        <begin position="392"/>
        <end position="407"/>
    </location>
</feature>